<dbReference type="GO" id="GO:0004674">
    <property type="term" value="F:protein serine/threonine kinase activity"/>
    <property type="evidence" value="ECO:0007669"/>
    <property type="project" value="UniProtKB-KW"/>
</dbReference>
<proteinExistence type="predicted"/>
<keyword evidence="1" id="KW-0808">Transferase</keyword>
<protein>
    <recommendedName>
        <fullName evidence="5">Protein kinase domain-containing protein</fullName>
    </recommendedName>
</protein>
<reference evidence="6" key="1">
    <citation type="journal article" date="2023" name="Mol. Phylogenet. Evol.">
        <title>Genome-scale phylogeny and comparative genomics of the fungal order Sordariales.</title>
        <authorList>
            <person name="Hensen N."/>
            <person name="Bonometti L."/>
            <person name="Westerberg I."/>
            <person name="Brannstrom I.O."/>
            <person name="Guillou S."/>
            <person name="Cros-Aarteil S."/>
            <person name="Calhoun S."/>
            <person name="Haridas S."/>
            <person name="Kuo A."/>
            <person name="Mondo S."/>
            <person name="Pangilinan J."/>
            <person name="Riley R."/>
            <person name="LaButti K."/>
            <person name="Andreopoulos B."/>
            <person name="Lipzen A."/>
            <person name="Chen C."/>
            <person name="Yan M."/>
            <person name="Daum C."/>
            <person name="Ng V."/>
            <person name="Clum A."/>
            <person name="Steindorff A."/>
            <person name="Ohm R.A."/>
            <person name="Martin F."/>
            <person name="Silar P."/>
            <person name="Natvig D.O."/>
            <person name="Lalanne C."/>
            <person name="Gautier V."/>
            <person name="Ament-Velasquez S.L."/>
            <person name="Kruys A."/>
            <person name="Hutchinson M.I."/>
            <person name="Powell A.J."/>
            <person name="Barry K."/>
            <person name="Miller A.N."/>
            <person name="Grigoriev I.V."/>
            <person name="Debuchy R."/>
            <person name="Gladieux P."/>
            <person name="Hiltunen Thoren M."/>
            <person name="Johannesson H."/>
        </authorList>
    </citation>
    <scope>NUCLEOTIDE SEQUENCE</scope>
    <source>
        <strain evidence="6">SMH4131-1</strain>
    </source>
</reference>
<keyword evidence="1" id="KW-0418">Kinase</keyword>
<keyword evidence="7" id="KW-1185">Reference proteome</keyword>
<keyword evidence="1" id="KW-0723">Serine/threonine-protein kinase</keyword>
<name>A0AAE0IMJ7_9PEZI</name>
<dbReference type="InterPro" id="IPR011009">
    <property type="entry name" value="Kinase-like_dom_sf"/>
</dbReference>
<dbReference type="PANTHER" id="PTHR24055">
    <property type="entry name" value="MITOGEN-ACTIVATED PROTEIN KINASE"/>
    <property type="match status" value="1"/>
</dbReference>
<evidence type="ECO:0000256" key="3">
    <source>
        <dbReference type="ARBA" id="ARBA00022840"/>
    </source>
</evidence>
<dbReference type="GO" id="GO:0005524">
    <property type="term" value="F:ATP binding"/>
    <property type="evidence" value="ECO:0007669"/>
    <property type="project" value="UniProtKB-KW"/>
</dbReference>
<feature type="domain" description="Protein kinase" evidence="5">
    <location>
        <begin position="16"/>
        <end position="342"/>
    </location>
</feature>
<dbReference type="AlphaFoldDB" id="A0AAE0IMJ7"/>
<accession>A0AAE0IMJ7</accession>
<keyword evidence="3" id="KW-0067">ATP-binding</keyword>
<evidence type="ECO:0000313" key="6">
    <source>
        <dbReference type="EMBL" id="KAK3327698.1"/>
    </source>
</evidence>
<keyword evidence="2" id="KW-0547">Nucleotide-binding</keyword>
<evidence type="ECO:0000313" key="7">
    <source>
        <dbReference type="Proteomes" id="UP001286456"/>
    </source>
</evidence>
<evidence type="ECO:0000256" key="1">
    <source>
        <dbReference type="ARBA" id="ARBA00022527"/>
    </source>
</evidence>
<comment type="caution">
    <text evidence="6">The sequence shown here is derived from an EMBL/GenBank/DDBJ whole genome shotgun (WGS) entry which is preliminary data.</text>
</comment>
<dbReference type="Gene3D" id="1.10.510.10">
    <property type="entry name" value="Transferase(Phosphotransferase) domain 1"/>
    <property type="match status" value="1"/>
</dbReference>
<dbReference type="SMART" id="SM00220">
    <property type="entry name" value="S_TKc"/>
    <property type="match status" value="1"/>
</dbReference>
<dbReference type="Pfam" id="PF00069">
    <property type="entry name" value="Pkinase"/>
    <property type="match status" value="1"/>
</dbReference>
<gene>
    <name evidence="6" type="ORF">B0T19DRAFT_422546</name>
</gene>
<reference evidence="6" key="2">
    <citation type="submission" date="2023-06" db="EMBL/GenBank/DDBJ databases">
        <authorList>
            <consortium name="Lawrence Berkeley National Laboratory"/>
            <person name="Haridas S."/>
            <person name="Hensen N."/>
            <person name="Bonometti L."/>
            <person name="Westerberg I."/>
            <person name="Brannstrom I.O."/>
            <person name="Guillou S."/>
            <person name="Cros-Aarteil S."/>
            <person name="Calhoun S."/>
            <person name="Kuo A."/>
            <person name="Mondo S."/>
            <person name="Pangilinan J."/>
            <person name="Riley R."/>
            <person name="Labutti K."/>
            <person name="Andreopoulos B."/>
            <person name="Lipzen A."/>
            <person name="Chen C."/>
            <person name="Yanf M."/>
            <person name="Daum C."/>
            <person name="Ng V."/>
            <person name="Clum A."/>
            <person name="Steindorff A."/>
            <person name="Ohm R."/>
            <person name="Martin F."/>
            <person name="Silar P."/>
            <person name="Natvig D."/>
            <person name="Lalanne C."/>
            <person name="Gautier V."/>
            <person name="Ament-Velasquez S.L."/>
            <person name="Kruys A."/>
            <person name="Hutchinson M.I."/>
            <person name="Powell A.J."/>
            <person name="Barry K."/>
            <person name="Miller A.N."/>
            <person name="Grigoriev I.V."/>
            <person name="Debuchy R."/>
            <person name="Gladieux P."/>
            <person name="Thoren M.H."/>
            <person name="Johannesson H."/>
        </authorList>
    </citation>
    <scope>NUCLEOTIDE SEQUENCE</scope>
    <source>
        <strain evidence="6">SMH4131-1</strain>
    </source>
</reference>
<dbReference type="SUPFAM" id="SSF56112">
    <property type="entry name" value="Protein kinase-like (PK-like)"/>
    <property type="match status" value="1"/>
</dbReference>
<dbReference type="InterPro" id="IPR050117">
    <property type="entry name" value="MAPK"/>
</dbReference>
<dbReference type="Proteomes" id="UP001286456">
    <property type="component" value="Unassembled WGS sequence"/>
</dbReference>
<dbReference type="InterPro" id="IPR000719">
    <property type="entry name" value="Prot_kinase_dom"/>
</dbReference>
<dbReference type="PROSITE" id="PS50011">
    <property type="entry name" value="PROTEIN_KINASE_DOM"/>
    <property type="match status" value="1"/>
</dbReference>
<evidence type="ECO:0000256" key="2">
    <source>
        <dbReference type="ARBA" id="ARBA00022741"/>
    </source>
</evidence>
<evidence type="ECO:0000256" key="4">
    <source>
        <dbReference type="SAM" id="MobiDB-lite"/>
    </source>
</evidence>
<dbReference type="EMBL" id="JAUEPO010000003">
    <property type="protein sequence ID" value="KAK3327698.1"/>
    <property type="molecule type" value="Genomic_DNA"/>
</dbReference>
<sequence>MYFNIRSRISHATRSLQRARAMSSLAAGSLLPGSRWDYRIVETLTVRDATTHASTIFKASVIPRENTINAPQWAIIKTASHGDATATENLNREAQSYLLPGVASATCFRQLYDVVDKDTLALEWLDTTLQENQYQPDTRSYVLIKAVLEAALRSCVILGDQKYVNTDYKPANILLSGIETGNITAKVGDLGLVFPAGHRVKAQPYAMRAPEVFLGQACAEPSQVWAVAATVLCWVMPGVLGVHDCPHFLINEAWCMAKIKRLFPDWNLPSPEEVDGLVLQGAVQTARRISEEEPEFQATPPFEEETQKVEMPQQLRELLRLMLVPDPSRRPSASSVLASSEFQALDKLVTV</sequence>
<feature type="region of interest" description="Disordered" evidence="4">
    <location>
        <begin position="289"/>
        <end position="309"/>
    </location>
</feature>
<evidence type="ECO:0000259" key="5">
    <source>
        <dbReference type="PROSITE" id="PS50011"/>
    </source>
</evidence>
<organism evidence="6 7">
    <name type="scientific">Cercophora scortea</name>
    <dbReference type="NCBI Taxonomy" id="314031"/>
    <lineage>
        <taxon>Eukaryota</taxon>
        <taxon>Fungi</taxon>
        <taxon>Dikarya</taxon>
        <taxon>Ascomycota</taxon>
        <taxon>Pezizomycotina</taxon>
        <taxon>Sordariomycetes</taxon>
        <taxon>Sordariomycetidae</taxon>
        <taxon>Sordariales</taxon>
        <taxon>Lasiosphaeriaceae</taxon>
        <taxon>Cercophora</taxon>
    </lineage>
</organism>